<sequence>MVTWSNNLKSGEAPASEWRRGVKRGGASTSLKPTWWRAKVRSRRSSASEWRRGVKRGGASTLPLTHMMVASKSGSRRSSCPASGEEGPGGWCLLPPFKPVMVASKSCSRRSSCQRVAKRAGRVVPLPPCKPPWWRASTAKLLPASDEEGASRVVPLPPLNPHGGEQVPQPAELLPASGEEGSSRVVPQSPLSPHCVEQEIPARKNYQPSTVYNSKSGAADDSDASGEGSHGNYYVTDSNTAIVEAKETLEDGDLAAPGKEDAEGWSMLLEAAMGAAVYVLESAGCGGSLLLKHAVMQLQDPTVQQLASAVLRDERLLSGPRHGSAAAAPQTSLAVTDEAAAPEENLVDLVLRLARKAVAAGGGTAVAVLTESLAKKLAEKAPSLESAQLATVAAVLLAERWHLQVNDPTVQSAAAELVQRHLPAPEDIDVREQRWWCACCQGCVFVCKVASLVESSMALTEEPSGAAKPVSGESEFAKRVSEALFTALIQAGLQKRFEREVALVGPLASAVLHFLMSRTRKPSLKLVAGFLQKAAGGTLDWDKLLSDIAAARAQDVADEPSLGTSAVQPVLVELMLLLLRIFEVQRFADLGVASDTVNIKDIGVASNTASTGVASDTASTGVASDTASIGDASDTASIGDASDTASTGVASDTASTGVASDTASIGDASDTASIGDASDTTASTGVASDTASIKDIGVASNTARDTSTADGKASATQCAPRGTSPKTAASAPAVQPHDAEAWRDDVQKLVKELGAHGAPLLQAFLQALAGETSSAEQAHSVLSTEEGRRCVKKLLEAGAVLVEPVLVAVVVPHFLKWFGLGDQASGKALQPPALWLAKSAAEELAAQVEQPGGDWETLASKGVPALCHQVLRNVVAQQAEDVDSKLASLLIPLILEALADRMPKELVRLLKAEQPIAKRATRMLVRVLMQEAEQQEGLLHAGSSEQLVKRLVTQMMEPGGSQEVLKTLEDEFRSYLQHRVTEAATGMSEQIVKGLVSQVQLHLEGDICQFLERGEDAPCFVRLLSHSDLHEKYSALQQELQVLKEQMNPDALVELAREKLHGSWSAVALRELWYYISHRVLPLADLVTDGLLAAELWRAGGVRRERWFWVTVTFMVLPYAILSLAVTARLLRRGNVVLERRIHWWDLRVLMFTFTDFISEVWLEFLQSVRKERIPARKERIPVRKERIPAKYLYFTVPLDLLLRSTFTLLYLVFYSLLASSILLFTFPTLVVMDVMMALFISPGRPLQSPFWATYEQLKVVIEGFFEALPQALLQVTLMCTGILRFDSTVVLSVFTSIVQAFRHFSYLKEQARANRTNILDISWQLLALDDPSHPPFLLLLRVRAVINFQYALQQLSNCKEVSDALVGNSNLQQLVFRPMQITQDGMSTLLHGLVRAKGLRKLAFIDVEEEPGTRDETPDEKEKEKKKKEEKTPDSLIKVTEKVQRVQGGHMTPEVVSALLKGLDQLKQLHELQLAIHREKASDVFKSVSGLDSLRHLALFIDSPTDSSNTEFLGKTHRLKKLELHKLELGKKHLKELAENGHITSLTLSDCKVDLDSCLDWAYQGKITEMHLLRVELTAPDACKRLSEKPPACAVFVLMFEKPGYVDQVFSNEDLRTLIEQHSRLPRQPRLMLVGESGSRPKQSLTDIWGELKRAVAAAVHGLAFIINALSMLISLRIELFRGPDVLLSNARTLTSVPSVLAIIQAVLSSWERRDLCRIIAINTLPPDISPLVASAVCAAHSTVACQSGTQSSVEIDGQAEKPDTFFTLEDTLAPASISDPAGPTNRQKWTRGLQKWRAVRKWSAPGRMRLLLLHDNGHGNDLDKDLRSAFQRSHLQHLSLRSNAFTWPFFAALSKHMAAQPPATLDLIANSLDPKSLFKLMDMKSPPMKSVKSPSRIQLHIAREVLLVLDCNTIELKSPQTITALAFHRPASFAKQFEGCDPKRTGDMLQMIQSPASAFDSWDLAWPHWFSWFAFLTMCASVPDARLDDDLDVDVVANSLKDDDPLSNSSARLFMKLVHHIFSGAVDTKLPLQDLRKLGDHQQLMLVSAVTYNLTAFPDKKQLRGYTGLEALELSWNNIGPEGARALAVALTPNEEGVFNTSLNTLNLRNNDIGDEGAKALAYALTPNEEGVFNTSLNTLDLYNNNIGPEGAKALAVTLAPNAEGLFNTSLNTLDLAGNNIGPEGAKVLAVALTPNAEGVFNMSLNTLDLAGNKLCGLRQIRRGTKGTYDASGIVALANALAFNKSLNTLHLSWNSIGPEGAKALAIALTPNEEGVFNGSLNTLDLRGNNLGGLDEDTDDDGDDGDDDDEGTYDASGIKALAEALVFNGSLNTLNLEDSHLCGLNKYGEGTYDASGIKALAEALVFNTSLNTLNLNANGIGPEGAKALAVALTPNFEGVFNGSLNTLNLIDNEIRDEGAKALAVALTPNAEGVFNTSLNTLNLRNNDIGDEGAEALAYALTPNEEGVFNTSLNTLHLAANSLGNEDKAMVQKAVRKHPNAATFELEI</sequence>
<feature type="compositionally biased region" description="Polar residues" evidence="2">
    <location>
        <begin position="611"/>
        <end position="627"/>
    </location>
</feature>
<proteinExistence type="predicted"/>
<evidence type="ECO:0000256" key="2">
    <source>
        <dbReference type="SAM" id="MobiDB-lite"/>
    </source>
</evidence>
<keyword evidence="5" id="KW-1185">Reference proteome</keyword>
<name>A0AAE0EY76_9CHLO</name>
<protein>
    <submittedName>
        <fullName evidence="4">Uncharacterized protein</fullName>
    </submittedName>
</protein>
<dbReference type="InterPro" id="IPR001611">
    <property type="entry name" value="Leu-rich_rpt"/>
</dbReference>
<dbReference type="Pfam" id="PF13516">
    <property type="entry name" value="LRR_6"/>
    <property type="match status" value="8"/>
</dbReference>
<feature type="compositionally biased region" description="Basic and acidic residues" evidence="2">
    <location>
        <begin position="1412"/>
        <end position="1436"/>
    </location>
</feature>
<feature type="region of interest" description="Disordered" evidence="2">
    <location>
        <begin position="1"/>
        <end position="30"/>
    </location>
</feature>
<keyword evidence="3" id="KW-1133">Transmembrane helix</keyword>
<dbReference type="EMBL" id="LGRX02031687">
    <property type="protein sequence ID" value="KAK3244582.1"/>
    <property type="molecule type" value="Genomic_DNA"/>
</dbReference>
<keyword evidence="3" id="KW-0472">Membrane</keyword>
<dbReference type="SUPFAM" id="SSF52047">
    <property type="entry name" value="RNI-like"/>
    <property type="match status" value="3"/>
</dbReference>
<evidence type="ECO:0000313" key="5">
    <source>
        <dbReference type="Proteomes" id="UP001190700"/>
    </source>
</evidence>
<feature type="region of interest" description="Disordered" evidence="2">
    <location>
        <begin position="611"/>
        <end position="687"/>
    </location>
</feature>
<dbReference type="InterPro" id="IPR032675">
    <property type="entry name" value="LRR_dom_sf"/>
</dbReference>
<gene>
    <name evidence="4" type="ORF">CYMTET_45810</name>
</gene>
<dbReference type="PANTHER" id="PTHR24114">
    <property type="entry name" value="LEUCINE RICH REPEAT FAMILY PROTEIN"/>
    <property type="match status" value="1"/>
</dbReference>
<feature type="region of interest" description="Disordered" evidence="2">
    <location>
        <begin position="145"/>
        <end position="232"/>
    </location>
</feature>
<feature type="region of interest" description="Disordered" evidence="2">
    <location>
        <begin position="1411"/>
        <end position="1436"/>
    </location>
</feature>
<comment type="caution">
    <text evidence="4">The sequence shown here is derived from an EMBL/GenBank/DDBJ whole genome shotgun (WGS) entry which is preliminary data.</text>
</comment>
<dbReference type="PANTHER" id="PTHR24114:SF2">
    <property type="entry name" value="F-BOX DOMAIN-CONTAINING PROTEIN-RELATED"/>
    <property type="match status" value="1"/>
</dbReference>
<feature type="compositionally biased region" description="Acidic residues" evidence="2">
    <location>
        <begin position="2296"/>
        <end position="2314"/>
    </location>
</feature>
<comment type="subcellular location">
    <subcellularLocation>
        <location evidence="1">Cytoplasm</location>
        <location evidence="1">Cytoskeleton</location>
        <location evidence="1">Cilium axoneme</location>
    </subcellularLocation>
</comment>
<evidence type="ECO:0000256" key="1">
    <source>
        <dbReference type="ARBA" id="ARBA00004430"/>
    </source>
</evidence>
<accession>A0AAE0EY76</accession>
<dbReference type="InterPro" id="IPR052394">
    <property type="entry name" value="LRR-containing"/>
</dbReference>
<feature type="compositionally biased region" description="Polar residues" evidence="2">
    <location>
        <begin position="643"/>
        <end position="663"/>
    </location>
</feature>
<dbReference type="Proteomes" id="UP001190700">
    <property type="component" value="Unassembled WGS sequence"/>
</dbReference>
<keyword evidence="3" id="KW-0812">Transmembrane</keyword>
<dbReference type="Gene3D" id="3.80.10.10">
    <property type="entry name" value="Ribonuclease Inhibitor"/>
    <property type="match status" value="6"/>
</dbReference>
<feature type="transmembrane region" description="Helical" evidence="3">
    <location>
        <begin position="1220"/>
        <end position="1241"/>
    </location>
</feature>
<feature type="region of interest" description="Disordered" evidence="2">
    <location>
        <begin position="701"/>
        <end position="737"/>
    </location>
</feature>
<evidence type="ECO:0000256" key="3">
    <source>
        <dbReference type="SAM" id="Phobius"/>
    </source>
</evidence>
<organism evidence="4 5">
    <name type="scientific">Cymbomonas tetramitiformis</name>
    <dbReference type="NCBI Taxonomy" id="36881"/>
    <lineage>
        <taxon>Eukaryota</taxon>
        <taxon>Viridiplantae</taxon>
        <taxon>Chlorophyta</taxon>
        <taxon>Pyramimonadophyceae</taxon>
        <taxon>Pyramimonadales</taxon>
        <taxon>Pyramimonadaceae</taxon>
        <taxon>Cymbomonas</taxon>
    </lineage>
</organism>
<feature type="compositionally biased region" description="Polar residues" evidence="2">
    <location>
        <begin position="678"/>
        <end position="687"/>
    </location>
</feature>
<reference evidence="4 5" key="1">
    <citation type="journal article" date="2015" name="Genome Biol. Evol.">
        <title>Comparative Genomics of a Bacterivorous Green Alga Reveals Evolutionary Causalities and Consequences of Phago-Mixotrophic Mode of Nutrition.</title>
        <authorList>
            <person name="Burns J.A."/>
            <person name="Paasch A."/>
            <person name="Narechania A."/>
            <person name="Kim E."/>
        </authorList>
    </citation>
    <scope>NUCLEOTIDE SEQUENCE [LARGE SCALE GENOMIC DNA]</scope>
    <source>
        <strain evidence="4 5">PLY_AMNH</strain>
    </source>
</reference>
<dbReference type="SMART" id="SM00368">
    <property type="entry name" value="LRR_RI"/>
    <property type="match status" value="12"/>
</dbReference>
<dbReference type="GO" id="GO:0005930">
    <property type="term" value="C:axoneme"/>
    <property type="evidence" value="ECO:0007669"/>
    <property type="project" value="UniProtKB-SubCell"/>
</dbReference>
<evidence type="ECO:0000313" key="4">
    <source>
        <dbReference type="EMBL" id="KAK3244582.1"/>
    </source>
</evidence>
<feature type="compositionally biased region" description="Polar residues" evidence="2">
    <location>
        <begin position="701"/>
        <end position="717"/>
    </location>
</feature>
<feature type="transmembrane region" description="Helical" evidence="3">
    <location>
        <begin position="1107"/>
        <end position="1131"/>
    </location>
</feature>
<feature type="region of interest" description="Disordered" evidence="2">
    <location>
        <begin position="2294"/>
        <end position="2315"/>
    </location>
</feature>